<dbReference type="AlphaFoldDB" id="A0A137RKB9"/>
<dbReference type="RefSeq" id="WP_062620322.1">
    <property type="nucleotide sequence ID" value="NZ_JRWG01000002.1"/>
</dbReference>
<feature type="transmembrane region" description="Helical" evidence="5">
    <location>
        <begin position="188"/>
        <end position="216"/>
    </location>
</feature>
<comment type="caution">
    <text evidence="7">The sequence shown here is derived from an EMBL/GenBank/DDBJ whole genome shotgun (WGS) entry which is preliminary data.</text>
</comment>
<evidence type="ECO:0000256" key="4">
    <source>
        <dbReference type="ARBA" id="ARBA00023136"/>
    </source>
</evidence>
<feature type="transmembrane region" description="Helical" evidence="5">
    <location>
        <begin position="117"/>
        <end position="138"/>
    </location>
</feature>
<sequence length="410" mass="47338">MMNSFRISKDNIAGYSFLGFIAVLPFEDIFGSIMLVITIFLALLFNSQKEFFKIFKEKKGLWLLMAYYIIAVISLLYSQDFPESLKKLSKLLAFVLIPIMFLLLNPTEKLLKLGKKIFVFAMIAFSVFSLLNLGYNYIVNYDISHWYNFVQDSMYHKYMPEDAMYLNTALILLLFGDFKKNLKLLTAILFLVIIVLFSVRLGLFIYLLIVTIYFFFNIKSLLNWKTLVIVASTVFTSLLLVSQSRYANDKFYDTLDKIGFNTENQVSEIGAKYHKMGLREKIWSSSIELIAERPILGQGAGVEKRPLAAVNQTKGYDIPPNYHSHNQFLSSILQYGIIGGLWLFFVFLYLFLKSVKAKNLSAFLITVVMLISMITESYLELQQGVFYFCFFISLEAYDSTIRQIKNKTNS</sequence>
<evidence type="ECO:0000256" key="3">
    <source>
        <dbReference type="ARBA" id="ARBA00022989"/>
    </source>
</evidence>
<dbReference type="PANTHER" id="PTHR37422:SF17">
    <property type="entry name" value="O-ANTIGEN LIGASE"/>
    <property type="match status" value="1"/>
</dbReference>
<feature type="transmembrane region" description="Helical" evidence="5">
    <location>
        <begin position="358"/>
        <end position="379"/>
    </location>
</feature>
<feature type="domain" description="O-antigen ligase-related" evidence="6">
    <location>
        <begin position="186"/>
        <end position="342"/>
    </location>
</feature>
<dbReference type="GO" id="GO:0016020">
    <property type="term" value="C:membrane"/>
    <property type="evidence" value="ECO:0007669"/>
    <property type="project" value="UniProtKB-SubCell"/>
</dbReference>
<dbReference type="Proteomes" id="UP000070138">
    <property type="component" value="Unassembled WGS sequence"/>
</dbReference>
<keyword evidence="8" id="KW-1185">Reference proteome</keyword>
<dbReference type="OrthoDB" id="1631746at2"/>
<evidence type="ECO:0000313" key="7">
    <source>
        <dbReference type="EMBL" id="KXO00632.1"/>
    </source>
</evidence>
<accession>A0A137RKB9</accession>
<organism evidence="7 8">
    <name type="scientific">Aequorivita aquimaris</name>
    <dbReference type="NCBI Taxonomy" id="1548749"/>
    <lineage>
        <taxon>Bacteria</taxon>
        <taxon>Pseudomonadati</taxon>
        <taxon>Bacteroidota</taxon>
        <taxon>Flavobacteriia</taxon>
        <taxon>Flavobacteriales</taxon>
        <taxon>Flavobacteriaceae</taxon>
        <taxon>Aequorivita</taxon>
    </lineage>
</organism>
<feature type="transmembrane region" description="Helical" evidence="5">
    <location>
        <begin position="60"/>
        <end position="77"/>
    </location>
</feature>
<keyword evidence="3 5" id="KW-1133">Transmembrane helix</keyword>
<dbReference type="PANTHER" id="PTHR37422">
    <property type="entry name" value="TEICHURONIC ACID BIOSYNTHESIS PROTEIN TUAE"/>
    <property type="match status" value="1"/>
</dbReference>
<feature type="transmembrane region" description="Helical" evidence="5">
    <location>
        <begin position="89"/>
        <end position="105"/>
    </location>
</feature>
<evidence type="ECO:0000259" key="6">
    <source>
        <dbReference type="Pfam" id="PF04932"/>
    </source>
</evidence>
<reference evidence="8" key="1">
    <citation type="submission" date="2014-10" db="EMBL/GenBank/DDBJ databases">
        <title>Genome sequencing of Vitellibacter sp. D-24.</title>
        <authorList>
            <person name="Thevarajoo S."/>
            <person name="Selvaratnam C."/>
            <person name="Goh K.M."/>
            <person name="Chong C.S."/>
        </authorList>
    </citation>
    <scope>NUCLEOTIDE SEQUENCE [LARGE SCALE GENOMIC DNA]</scope>
    <source>
        <strain evidence="8">D-24</strain>
    </source>
</reference>
<proteinExistence type="predicted"/>
<feature type="transmembrane region" description="Helical" evidence="5">
    <location>
        <begin position="222"/>
        <end position="241"/>
    </location>
</feature>
<comment type="subcellular location">
    <subcellularLocation>
        <location evidence="1">Membrane</location>
        <topology evidence="1">Multi-pass membrane protein</topology>
    </subcellularLocation>
</comment>
<dbReference type="InterPro" id="IPR051533">
    <property type="entry name" value="WaaL-like"/>
</dbReference>
<name>A0A137RKB9_9FLAO</name>
<dbReference type="EMBL" id="JRWG01000002">
    <property type="protein sequence ID" value="KXO00632.1"/>
    <property type="molecule type" value="Genomic_DNA"/>
</dbReference>
<reference evidence="7 8" key="2">
    <citation type="journal article" date="2016" name="Int. J. Syst. Evol. Microbiol.">
        <title>Vitellibacter aquimaris sp. nov., a marine bacterium isolated from seawater.</title>
        <authorList>
            <person name="Thevarajoo S."/>
            <person name="Selvaratnam C."/>
            <person name="Goh K.M."/>
            <person name="Hong K.W."/>
            <person name="Chan X.Y."/>
            <person name="Chan K.G."/>
            <person name="Chong C.S."/>
        </authorList>
    </citation>
    <scope>NUCLEOTIDE SEQUENCE [LARGE SCALE GENOMIC DNA]</scope>
    <source>
        <strain evidence="7 8">D-24</strain>
    </source>
</reference>
<evidence type="ECO:0000313" key="8">
    <source>
        <dbReference type="Proteomes" id="UP000070138"/>
    </source>
</evidence>
<dbReference type="Pfam" id="PF04932">
    <property type="entry name" value="Wzy_C"/>
    <property type="match status" value="1"/>
</dbReference>
<dbReference type="InterPro" id="IPR007016">
    <property type="entry name" value="O-antigen_ligase-rel_domated"/>
</dbReference>
<feature type="transmembrane region" description="Helical" evidence="5">
    <location>
        <begin position="332"/>
        <end position="352"/>
    </location>
</feature>
<gene>
    <name evidence="7" type="ORF">LS48_04380</name>
</gene>
<dbReference type="STRING" id="1548749.LS48_04380"/>
<evidence type="ECO:0000256" key="1">
    <source>
        <dbReference type="ARBA" id="ARBA00004141"/>
    </source>
</evidence>
<keyword evidence="4 5" id="KW-0472">Membrane</keyword>
<feature type="transmembrane region" description="Helical" evidence="5">
    <location>
        <begin position="12"/>
        <end position="45"/>
    </location>
</feature>
<evidence type="ECO:0000256" key="2">
    <source>
        <dbReference type="ARBA" id="ARBA00022692"/>
    </source>
</evidence>
<evidence type="ECO:0000256" key="5">
    <source>
        <dbReference type="SAM" id="Phobius"/>
    </source>
</evidence>
<keyword evidence="2 5" id="KW-0812">Transmembrane</keyword>
<protein>
    <recommendedName>
        <fullName evidence="6">O-antigen ligase-related domain-containing protein</fullName>
    </recommendedName>
</protein>